<proteinExistence type="inferred from homology"/>
<dbReference type="Gene3D" id="2.40.37.20">
    <property type="entry name" value="D-serine dehydratase-like domain"/>
    <property type="match status" value="1"/>
</dbReference>
<dbReference type="InterPro" id="IPR029066">
    <property type="entry name" value="PLP-binding_barrel"/>
</dbReference>
<evidence type="ECO:0000313" key="4">
    <source>
        <dbReference type="EMBL" id="KAL3229004.1"/>
    </source>
</evidence>
<dbReference type="InterPro" id="IPR042208">
    <property type="entry name" value="D-ser_dehydrat-like_sf"/>
</dbReference>
<dbReference type="EMBL" id="JBEVYD010000012">
    <property type="protein sequence ID" value="KAL3229004.1"/>
    <property type="molecule type" value="Genomic_DNA"/>
</dbReference>
<evidence type="ECO:0000256" key="2">
    <source>
        <dbReference type="ARBA" id="ARBA00023239"/>
    </source>
</evidence>
<evidence type="ECO:0000256" key="1">
    <source>
        <dbReference type="ARBA" id="ARBA00005323"/>
    </source>
</evidence>
<keyword evidence="2" id="KW-0456">Lyase</keyword>
<dbReference type="Pfam" id="PF14031">
    <property type="entry name" value="D-ser_dehydrat"/>
    <property type="match status" value="1"/>
</dbReference>
<dbReference type="Pfam" id="PF01168">
    <property type="entry name" value="Ala_racemase_N"/>
    <property type="match status" value="1"/>
</dbReference>
<dbReference type="SUPFAM" id="SSF51419">
    <property type="entry name" value="PLP-binding barrel"/>
    <property type="match status" value="1"/>
</dbReference>
<dbReference type="PANTHER" id="PTHR28004:SF2">
    <property type="entry name" value="D-SERINE DEHYDRATASE"/>
    <property type="match status" value="1"/>
</dbReference>
<name>A0ABR4NML9_9SACH</name>
<dbReference type="InterPro" id="IPR001608">
    <property type="entry name" value="Ala_racemase_N"/>
</dbReference>
<keyword evidence="5" id="KW-1185">Reference proteome</keyword>
<accession>A0ABR4NML9</accession>
<evidence type="ECO:0000313" key="5">
    <source>
        <dbReference type="Proteomes" id="UP001623330"/>
    </source>
</evidence>
<protein>
    <recommendedName>
        <fullName evidence="3">D-serine dehydratase-like domain-containing protein</fullName>
    </recommendedName>
</protein>
<dbReference type="PANTHER" id="PTHR28004">
    <property type="entry name" value="ZGC:162816-RELATED"/>
    <property type="match status" value="1"/>
</dbReference>
<dbReference type="InterPro" id="IPR051466">
    <property type="entry name" value="D-amino_acid_metab_enzyme"/>
</dbReference>
<evidence type="ECO:0000259" key="3">
    <source>
        <dbReference type="SMART" id="SM01119"/>
    </source>
</evidence>
<feature type="domain" description="D-serine dehydratase-like" evidence="3">
    <location>
        <begin position="304"/>
        <end position="409"/>
    </location>
</feature>
<dbReference type="Proteomes" id="UP001623330">
    <property type="component" value="Unassembled WGS sequence"/>
</dbReference>
<sequence length="424" mass="47388">METLPEMYLGKHVRELPTPSLVIDEEKFNSNCAKMLENVLHLAEQTAHPILFRAHIKTHKTTEGTLRQLGFEGTGGKLRSKAVLVSTIKEANGILDFQEFLNKTFVDDIAFSLPSIIPETLESLSALSSRVANLRIFIDNIEHLDILKKFGKPANGKKWSIFIKLDMGSHRAGLDIDSQEFFDILDKMKEKDIQDVAILYGFYAHAGHSYGSKSIQEANGYLLDEVKAVNTAAEIASSFINPKALVLSVGATPTSNALALTENKKLIKYIKEEMVAPLEIHCGNYACYDLQQYSTGCIKLEEISCFVLGSIISKYPKRNEALTNTGVLALARETSSTKGLGLSIQLENYLSSRNHIEVTSYVDRVSQEHGILKPWKGKEGNWNIGEKIAILPQHACITMAQFPYYFVINNKGIVVDLWKPHQKW</sequence>
<dbReference type="InterPro" id="IPR026956">
    <property type="entry name" value="D-ser_dehydrat-like_dom"/>
</dbReference>
<dbReference type="CDD" id="cd06817">
    <property type="entry name" value="PLPDE_III_DSD"/>
    <property type="match status" value="1"/>
</dbReference>
<dbReference type="SMART" id="SM01119">
    <property type="entry name" value="D-ser_dehydrat"/>
    <property type="match status" value="1"/>
</dbReference>
<dbReference type="Gene3D" id="3.20.20.10">
    <property type="entry name" value="Alanine racemase"/>
    <property type="match status" value="1"/>
</dbReference>
<gene>
    <name evidence="4" type="ORF">RNJ44_02091</name>
</gene>
<comment type="similarity">
    <text evidence="1">Belongs to the DSD1 family.</text>
</comment>
<comment type="caution">
    <text evidence="4">The sequence shown here is derived from an EMBL/GenBank/DDBJ whole genome shotgun (WGS) entry which is preliminary data.</text>
</comment>
<organism evidence="4 5">
    <name type="scientific">Nakaseomyces bracarensis</name>
    <dbReference type="NCBI Taxonomy" id="273131"/>
    <lineage>
        <taxon>Eukaryota</taxon>
        <taxon>Fungi</taxon>
        <taxon>Dikarya</taxon>
        <taxon>Ascomycota</taxon>
        <taxon>Saccharomycotina</taxon>
        <taxon>Saccharomycetes</taxon>
        <taxon>Saccharomycetales</taxon>
        <taxon>Saccharomycetaceae</taxon>
        <taxon>Nakaseomyces</taxon>
    </lineage>
</organism>
<reference evidence="4 5" key="1">
    <citation type="submission" date="2024-05" db="EMBL/GenBank/DDBJ databases">
        <title>Long read based assembly of the Candida bracarensis genome reveals expanded adhesin content.</title>
        <authorList>
            <person name="Marcet-Houben M."/>
            <person name="Ksiezopolska E."/>
            <person name="Gabaldon T."/>
        </authorList>
    </citation>
    <scope>NUCLEOTIDE SEQUENCE [LARGE SCALE GENOMIC DNA]</scope>
    <source>
        <strain evidence="4 5">CBM6</strain>
    </source>
</reference>